<name>A0A6A5VHJ0_9PLEO</name>
<keyword evidence="1" id="KW-0472">Membrane</keyword>
<keyword evidence="3" id="KW-1185">Reference proteome</keyword>
<dbReference type="EMBL" id="ML976685">
    <property type="protein sequence ID" value="KAF1972767.1"/>
    <property type="molecule type" value="Genomic_DNA"/>
</dbReference>
<protein>
    <submittedName>
        <fullName evidence="2">Uncharacterized protein</fullName>
    </submittedName>
</protein>
<feature type="transmembrane region" description="Helical" evidence="1">
    <location>
        <begin position="12"/>
        <end position="38"/>
    </location>
</feature>
<keyword evidence="1" id="KW-1133">Transmembrane helix</keyword>
<dbReference type="AlphaFoldDB" id="A0A6A5VHJ0"/>
<evidence type="ECO:0000313" key="2">
    <source>
        <dbReference type="EMBL" id="KAF1972767.1"/>
    </source>
</evidence>
<sequence>MARFETYPRRSIVRYVALIGWWFLGSRACLVVNLRIILLATPCLQHRCAIHLSELLGAAYSLRTLPQALRVMLVRHTAPVMLPQDHAGLHEVMTNDGGVNGGLRIYADLFAPPIGIFFANRRRLNCTLWVSLGPSHSFLVALYFLLCTPPLTSANLQHSNLCRE</sequence>
<evidence type="ECO:0000313" key="3">
    <source>
        <dbReference type="Proteomes" id="UP000800036"/>
    </source>
</evidence>
<reference evidence="2" key="1">
    <citation type="journal article" date="2020" name="Stud. Mycol.">
        <title>101 Dothideomycetes genomes: a test case for predicting lifestyles and emergence of pathogens.</title>
        <authorList>
            <person name="Haridas S."/>
            <person name="Albert R."/>
            <person name="Binder M."/>
            <person name="Bloem J."/>
            <person name="Labutti K."/>
            <person name="Salamov A."/>
            <person name="Andreopoulos B."/>
            <person name="Baker S."/>
            <person name="Barry K."/>
            <person name="Bills G."/>
            <person name="Bluhm B."/>
            <person name="Cannon C."/>
            <person name="Castanera R."/>
            <person name="Culley D."/>
            <person name="Daum C."/>
            <person name="Ezra D."/>
            <person name="Gonzalez J."/>
            <person name="Henrissat B."/>
            <person name="Kuo A."/>
            <person name="Liang C."/>
            <person name="Lipzen A."/>
            <person name="Lutzoni F."/>
            <person name="Magnuson J."/>
            <person name="Mondo S."/>
            <person name="Nolan M."/>
            <person name="Ohm R."/>
            <person name="Pangilinan J."/>
            <person name="Park H.-J."/>
            <person name="Ramirez L."/>
            <person name="Alfaro M."/>
            <person name="Sun H."/>
            <person name="Tritt A."/>
            <person name="Yoshinaga Y."/>
            <person name="Zwiers L.-H."/>
            <person name="Turgeon B."/>
            <person name="Goodwin S."/>
            <person name="Spatafora J."/>
            <person name="Crous P."/>
            <person name="Grigoriev I."/>
        </authorList>
    </citation>
    <scope>NUCLEOTIDE SEQUENCE</scope>
    <source>
        <strain evidence="2">CBS 107.79</strain>
    </source>
</reference>
<proteinExistence type="predicted"/>
<gene>
    <name evidence="2" type="ORF">BU23DRAFT_554939</name>
</gene>
<accession>A0A6A5VHJ0</accession>
<evidence type="ECO:0000256" key="1">
    <source>
        <dbReference type="SAM" id="Phobius"/>
    </source>
</evidence>
<dbReference type="Proteomes" id="UP000800036">
    <property type="component" value="Unassembled WGS sequence"/>
</dbReference>
<organism evidence="2 3">
    <name type="scientific">Bimuria novae-zelandiae CBS 107.79</name>
    <dbReference type="NCBI Taxonomy" id="1447943"/>
    <lineage>
        <taxon>Eukaryota</taxon>
        <taxon>Fungi</taxon>
        <taxon>Dikarya</taxon>
        <taxon>Ascomycota</taxon>
        <taxon>Pezizomycotina</taxon>
        <taxon>Dothideomycetes</taxon>
        <taxon>Pleosporomycetidae</taxon>
        <taxon>Pleosporales</taxon>
        <taxon>Massarineae</taxon>
        <taxon>Didymosphaeriaceae</taxon>
        <taxon>Bimuria</taxon>
    </lineage>
</organism>
<keyword evidence="1" id="KW-0812">Transmembrane</keyword>